<keyword evidence="4" id="KW-1185">Reference proteome</keyword>
<dbReference type="PANTHER" id="PTHR34135:SF2">
    <property type="entry name" value="LYSOZYME"/>
    <property type="match status" value="1"/>
</dbReference>
<dbReference type="PROSITE" id="PS51904">
    <property type="entry name" value="GLYCOSYL_HYDROL_F25_2"/>
    <property type="match status" value="1"/>
</dbReference>
<keyword evidence="2" id="KW-0812">Transmembrane</keyword>
<dbReference type="GO" id="GO:0016998">
    <property type="term" value="P:cell wall macromolecule catabolic process"/>
    <property type="evidence" value="ECO:0007669"/>
    <property type="project" value="InterPro"/>
</dbReference>
<dbReference type="GO" id="GO:0016052">
    <property type="term" value="P:carbohydrate catabolic process"/>
    <property type="evidence" value="ECO:0007669"/>
    <property type="project" value="TreeGrafter"/>
</dbReference>
<name>A0A1S1YSI8_FLAPC</name>
<dbReference type="RefSeq" id="WP_052431760.1">
    <property type="nucleotide sequence ID" value="NZ_JRYR02000002.1"/>
</dbReference>
<dbReference type="AlphaFoldDB" id="A0A1S1YSI8"/>
<gene>
    <name evidence="3" type="ORF">NH26_20420</name>
</gene>
<dbReference type="InterPro" id="IPR002053">
    <property type="entry name" value="Glyco_hydro_25"/>
</dbReference>
<dbReference type="OrthoDB" id="9798192at2"/>
<dbReference type="Gene3D" id="3.20.20.80">
    <property type="entry name" value="Glycosidases"/>
    <property type="match status" value="1"/>
</dbReference>
<dbReference type="Proteomes" id="UP000179797">
    <property type="component" value="Unassembled WGS sequence"/>
</dbReference>
<feature type="transmembrane region" description="Helical" evidence="2">
    <location>
        <begin position="192"/>
        <end position="215"/>
    </location>
</feature>
<dbReference type="SUPFAM" id="SSF51445">
    <property type="entry name" value="(Trans)glycosidases"/>
    <property type="match status" value="1"/>
</dbReference>
<dbReference type="Pfam" id="PF01183">
    <property type="entry name" value="Glyco_hydro_25"/>
    <property type="match status" value="1"/>
</dbReference>
<comment type="caution">
    <text evidence="3">The sequence shown here is derived from an EMBL/GenBank/DDBJ whole genome shotgun (WGS) entry which is preliminary data.</text>
</comment>
<dbReference type="GO" id="GO:0003796">
    <property type="term" value="F:lysozyme activity"/>
    <property type="evidence" value="ECO:0007669"/>
    <property type="project" value="InterPro"/>
</dbReference>
<dbReference type="EMBL" id="JRYR02000002">
    <property type="protein sequence ID" value="OHX63978.1"/>
    <property type="molecule type" value="Genomic_DNA"/>
</dbReference>
<evidence type="ECO:0000313" key="4">
    <source>
        <dbReference type="Proteomes" id="UP000179797"/>
    </source>
</evidence>
<accession>A0A1S1YSI8</accession>
<comment type="similarity">
    <text evidence="1">Belongs to the glycosyl hydrolase 25 family.</text>
</comment>
<dbReference type="InterPro" id="IPR017853">
    <property type="entry name" value="GH"/>
</dbReference>
<protein>
    <recommendedName>
        <fullName evidence="5">Lysozyme</fullName>
    </recommendedName>
</protein>
<evidence type="ECO:0008006" key="5">
    <source>
        <dbReference type="Google" id="ProtNLM"/>
    </source>
</evidence>
<reference evidence="3 4" key="1">
    <citation type="journal article" date="2012" name="Int. J. Syst. Evol. Microbiol.">
        <title>Flammeovirga pacifica sp. nov., isolated from deep-sea sediment.</title>
        <authorList>
            <person name="Xu H."/>
            <person name="Fu Y."/>
            <person name="Yang N."/>
            <person name="Ding Z."/>
            <person name="Lai Q."/>
            <person name="Zeng R."/>
        </authorList>
    </citation>
    <scope>NUCLEOTIDE SEQUENCE [LARGE SCALE GENOMIC DNA]</scope>
    <source>
        <strain evidence="4">DSM 24597 / LMG 26175 / WPAGA1</strain>
    </source>
</reference>
<keyword evidence="2" id="KW-1133">Transmembrane helix</keyword>
<dbReference type="PANTHER" id="PTHR34135">
    <property type="entry name" value="LYSOZYME"/>
    <property type="match status" value="1"/>
</dbReference>
<dbReference type="STRING" id="915059.NH26_20420"/>
<proteinExistence type="inferred from homology"/>
<sequence length="457" mass="53017">MKTLSEFEISIVESLITIADKTNQTTKDWIEQFFFTEDEGRALIIQAKENYGVFFLKKEIFDDDDLKQQEESKFHQLIHFLNYLKSENYITQSRGKQNRSSQMFFIQDSFRDPQPTKGAIILNAGGEYTESPNTIQNHFKEIVYEGITYDHDVFDLILSTLTGSLFVSPTIHQLIKDEKKEESTKKKKNRPVFFIVVTILLVLIIGLIVVSHFHLLTLIKPLHSSILDKGHHDSDSLVANKNITEVDDLSSTKDTLYGIDISKWNGNIIEDIGEQSDLNFIICRASEGLTIKDDEFHHNWKSIKKKKLIRGAYHFYMTDDDPIEQAKHFTDIIGELDNNDIAPILDIESGSIPEDNPIDVSDLHIDLILFLKEVEKITGRKPIIYTSEYFANEYLTYKRFSKYRLWLAEYSNGSNPKVPSTWVDVGWMIWQKSSSYSINNKKNDFDMFIGEEWELFM</sequence>
<keyword evidence="2" id="KW-0472">Membrane</keyword>
<evidence type="ECO:0000256" key="1">
    <source>
        <dbReference type="ARBA" id="ARBA00010646"/>
    </source>
</evidence>
<dbReference type="GO" id="GO:0009253">
    <property type="term" value="P:peptidoglycan catabolic process"/>
    <property type="evidence" value="ECO:0007669"/>
    <property type="project" value="InterPro"/>
</dbReference>
<organism evidence="3 4">
    <name type="scientific">Flammeovirga pacifica</name>
    <dbReference type="NCBI Taxonomy" id="915059"/>
    <lineage>
        <taxon>Bacteria</taxon>
        <taxon>Pseudomonadati</taxon>
        <taxon>Bacteroidota</taxon>
        <taxon>Cytophagia</taxon>
        <taxon>Cytophagales</taxon>
        <taxon>Flammeovirgaceae</taxon>
        <taxon>Flammeovirga</taxon>
    </lineage>
</organism>
<evidence type="ECO:0000256" key="2">
    <source>
        <dbReference type="SAM" id="Phobius"/>
    </source>
</evidence>
<evidence type="ECO:0000313" key="3">
    <source>
        <dbReference type="EMBL" id="OHX63978.1"/>
    </source>
</evidence>